<dbReference type="InterPro" id="IPR036396">
    <property type="entry name" value="Cyt_P450_sf"/>
</dbReference>
<accession>A0A3A4B0E7</accession>
<organism evidence="1 2">
    <name type="scientific">Bailinhaonella thermotolerans</name>
    <dbReference type="NCBI Taxonomy" id="1070861"/>
    <lineage>
        <taxon>Bacteria</taxon>
        <taxon>Bacillati</taxon>
        <taxon>Actinomycetota</taxon>
        <taxon>Actinomycetes</taxon>
        <taxon>Streptosporangiales</taxon>
        <taxon>Streptosporangiaceae</taxon>
        <taxon>Bailinhaonella</taxon>
    </lineage>
</organism>
<dbReference type="GO" id="GO:0004497">
    <property type="term" value="F:monooxygenase activity"/>
    <property type="evidence" value="ECO:0007669"/>
    <property type="project" value="InterPro"/>
</dbReference>
<dbReference type="Gene3D" id="1.10.630.10">
    <property type="entry name" value="Cytochrome P450"/>
    <property type="match status" value="2"/>
</dbReference>
<proteinExistence type="predicted"/>
<evidence type="ECO:0000313" key="1">
    <source>
        <dbReference type="EMBL" id="RJL30930.1"/>
    </source>
</evidence>
<dbReference type="GO" id="GO:0005506">
    <property type="term" value="F:iron ion binding"/>
    <property type="evidence" value="ECO:0007669"/>
    <property type="project" value="InterPro"/>
</dbReference>
<dbReference type="Proteomes" id="UP000265768">
    <property type="component" value="Unassembled WGS sequence"/>
</dbReference>
<dbReference type="GO" id="GO:0020037">
    <property type="term" value="F:heme binding"/>
    <property type="evidence" value="ECO:0007669"/>
    <property type="project" value="InterPro"/>
</dbReference>
<dbReference type="AlphaFoldDB" id="A0A3A4B0E7"/>
<dbReference type="OrthoDB" id="5006855at2"/>
<evidence type="ECO:0000313" key="2">
    <source>
        <dbReference type="Proteomes" id="UP000265768"/>
    </source>
</evidence>
<keyword evidence="2" id="KW-1185">Reference proteome</keyword>
<comment type="caution">
    <text evidence="1">The sequence shown here is derived from an EMBL/GenBank/DDBJ whole genome shotgun (WGS) entry which is preliminary data.</text>
</comment>
<dbReference type="RefSeq" id="WP_119928353.1">
    <property type="nucleotide sequence ID" value="NZ_QZEY01000008.1"/>
</dbReference>
<protein>
    <recommendedName>
        <fullName evidence="3">Cytochrome P450</fullName>
    </recommendedName>
</protein>
<dbReference type="GO" id="GO:0016705">
    <property type="term" value="F:oxidoreductase activity, acting on paired donors, with incorporation or reduction of molecular oxygen"/>
    <property type="evidence" value="ECO:0007669"/>
    <property type="project" value="InterPro"/>
</dbReference>
<dbReference type="SUPFAM" id="SSF48264">
    <property type="entry name" value="Cytochrome P450"/>
    <property type="match status" value="1"/>
</dbReference>
<name>A0A3A4B0E7_9ACTN</name>
<reference evidence="1 2" key="1">
    <citation type="submission" date="2018-09" db="EMBL/GenBank/DDBJ databases">
        <title>YIM 75507 draft genome.</title>
        <authorList>
            <person name="Tang S."/>
            <person name="Feng Y."/>
        </authorList>
    </citation>
    <scope>NUCLEOTIDE SEQUENCE [LARGE SCALE GENOMIC DNA]</scope>
    <source>
        <strain evidence="1 2">YIM 75507</strain>
    </source>
</reference>
<dbReference type="EMBL" id="QZEY01000008">
    <property type="protein sequence ID" value="RJL30930.1"/>
    <property type="molecule type" value="Genomic_DNA"/>
</dbReference>
<evidence type="ECO:0008006" key="3">
    <source>
        <dbReference type="Google" id="ProtNLM"/>
    </source>
</evidence>
<gene>
    <name evidence="1" type="ORF">D5H75_21810</name>
</gene>
<sequence length="265" mass="27438">MVTLKNAGEVRAVLADARFAVPVAPPGGRPGTMAWLRASVSRWSEGEAHARRRALAVAELDRLDPAALRRTARERAAAMVCHQPEDVARTVPVTVLAEALDLRAGVRDVADVAAAYFPGAADDVVRRADAAVARLVAACTREDAGDAGGDAGAAERDGDGVEPGEAVAARIAVLVQAYDSTAALILNALKEGGVGEALERDPPLKAMRRVAAETAELDGRSVEAGTEIVLDLVASGETAFGTGRRPCPGREQAIAIAEGVLEALR</sequence>